<dbReference type="EMBL" id="JAEUBG010004717">
    <property type="protein sequence ID" value="KAH3680555.1"/>
    <property type="molecule type" value="Genomic_DNA"/>
</dbReference>
<protein>
    <submittedName>
        <fullName evidence="1">Uncharacterized protein</fullName>
    </submittedName>
</protein>
<comment type="caution">
    <text evidence="1">The sequence shown here is derived from an EMBL/GenBank/DDBJ whole genome shotgun (WGS) entry which is preliminary data.</text>
</comment>
<evidence type="ECO:0000313" key="2">
    <source>
        <dbReference type="Proteomes" id="UP000774326"/>
    </source>
</evidence>
<keyword evidence="2" id="KW-1185">Reference proteome</keyword>
<organism evidence="1 2">
    <name type="scientific">Wickerhamomyces pijperi</name>
    <name type="common">Yeast</name>
    <name type="synonym">Pichia pijperi</name>
    <dbReference type="NCBI Taxonomy" id="599730"/>
    <lineage>
        <taxon>Eukaryota</taxon>
        <taxon>Fungi</taxon>
        <taxon>Dikarya</taxon>
        <taxon>Ascomycota</taxon>
        <taxon>Saccharomycotina</taxon>
        <taxon>Saccharomycetes</taxon>
        <taxon>Phaffomycetales</taxon>
        <taxon>Wickerhamomycetaceae</taxon>
        <taxon>Wickerhamomyces</taxon>
    </lineage>
</organism>
<proteinExistence type="predicted"/>
<dbReference type="OrthoDB" id="10655837at2759"/>
<name>A0A9P8TJ46_WICPI</name>
<sequence>MSVFVCSWNAIRSASISSSSVLSLSPAVPSSRAILSTASMAILLKGSDSSLTMLINLCVRSTTPTFLAARTTVVSTTSLEDLLSRANLLTQKFLKNSGTRSRFHTFTSIPSVLAHCCTIFNTTRLMSSSGDLNSLRTILNSSRDGSRTHSNDSIPYGDAASAKEANEFAVTTRTESCSSVKLEATLWTKPVRCGNTPHPIIKAICWTILTPVCLTCQDFFDLQTAFKNGNNAVTPKALPTTARALEVILRTYSSSWSMSGLSVEIMCGRPTALARLEMISRPSCLVV</sequence>
<gene>
    <name evidence="1" type="ORF">WICPIJ_008246</name>
</gene>
<dbReference type="AlphaFoldDB" id="A0A9P8TJ46"/>
<reference evidence="1" key="2">
    <citation type="submission" date="2021-01" db="EMBL/GenBank/DDBJ databases">
        <authorList>
            <person name="Schikora-Tamarit M.A."/>
        </authorList>
    </citation>
    <scope>NUCLEOTIDE SEQUENCE</scope>
    <source>
        <strain evidence="1">CBS2887</strain>
    </source>
</reference>
<evidence type="ECO:0000313" key="1">
    <source>
        <dbReference type="EMBL" id="KAH3680555.1"/>
    </source>
</evidence>
<reference evidence="1" key="1">
    <citation type="journal article" date="2021" name="Open Biol.">
        <title>Shared evolutionary footprints suggest mitochondrial oxidative damage underlies multiple complex I losses in fungi.</title>
        <authorList>
            <person name="Schikora-Tamarit M.A."/>
            <person name="Marcet-Houben M."/>
            <person name="Nosek J."/>
            <person name="Gabaldon T."/>
        </authorList>
    </citation>
    <scope>NUCLEOTIDE SEQUENCE</scope>
    <source>
        <strain evidence="1">CBS2887</strain>
    </source>
</reference>
<accession>A0A9P8TJ46</accession>
<dbReference type="Proteomes" id="UP000774326">
    <property type="component" value="Unassembled WGS sequence"/>
</dbReference>